<keyword evidence="2" id="KW-1185">Reference proteome</keyword>
<name>L0NAE3_9HYPH</name>
<accession>L0NAE3</accession>
<evidence type="ECO:0000313" key="2">
    <source>
        <dbReference type="Proteomes" id="UP000010792"/>
    </source>
</evidence>
<dbReference type="EMBL" id="FO082820">
    <property type="protein sequence ID" value="CCF17988.1"/>
    <property type="molecule type" value="Genomic_DNA"/>
</dbReference>
<dbReference type="STRING" id="1125847.NT26_0265"/>
<dbReference type="Proteomes" id="UP000010792">
    <property type="component" value="Chromosome"/>
</dbReference>
<dbReference type="AlphaFoldDB" id="L0NAE3"/>
<organism evidence="1 2">
    <name type="scientific">Pseudorhizobium banfieldiae</name>
    <dbReference type="NCBI Taxonomy" id="1125847"/>
    <lineage>
        <taxon>Bacteria</taxon>
        <taxon>Pseudomonadati</taxon>
        <taxon>Pseudomonadota</taxon>
        <taxon>Alphaproteobacteria</taxon>
        <taxon>Hyphomicrobiales</taxon>
        <taxon>Rhizobiaceae</taxon>
        <taxon>Rhizobium/Agrobacterium group</taxon>
        <taxon>Pseudorhizobium</taxon>
    </lineage>
</organism>
<gene>
    <name evidence="1" type="ORF">NT26_0265</name>
</gene>
<sequence>MQVWFHHSTLVPCAAVALDQRDCLAWTPRSCGVALDCLAGGFPALQDWIYPLPGRLDLVATHEQRLVRADRIHQQAFVGIRIADGEGFGKAHVERDAAKAHAAGTRVLDHQRLLDAFVWLQPNDQLVGGDAPRCLVEDVVGDRLEGDDDLRHSCRQPLARADVEGHSGPPPISDLSLDGNEGLGVGDAAFQLVQVTFYRPSSRCSRSVLAPHSHVLDIALGDGLKCPQDLELLVSHRLGAQRRGDFHGDKAEQLKDVVLHHVAQCAGRVVIAGAAFQSDGLRNGDLHVVDVLRVPERLVEGIGEAQRHQVLHRLLAEVVIDAEDLLFLEYPADGVIELQCRREVAADRLLHDDPGLLGDQLVVADLFRDGAEDRRSNGKIEDADAILAAVQKLLELVPALIRFRVNRDVEQPLAEALDLGVIVFSGFEMLAERVTRKGPILFVGKRAAGRTDDAGGLEELSLDLSMIERRQQLSFRKVARSAKHDAIKGIDRDNLAAHKARLSSFQTRTFLI</sequence>
<proteinExistence type="predicted"/>
<dbReference type="KEGG" id="rht:NT26_0265"/>
<reference evidence="1 2" key="1">
    <citation type="journal article" date="2013" name="Genome Biol. Evol.">
        <title>Life in an arsenic-containing gold mine: genome and physiology of the autotrophic arsenite-oxidizing bacterium rhizobium sp. NT-26.</title>
        <authorList>
            <person name="Andres J."/>
            <person name="Arsene-Ploetze F."/>
            <person name="Barbe V."/>
            <person name="Brochier-Armanet C."/>
            <person name="Cleiss-Arnold J."/>
            <person name="Coppee J.Y."/>
            <person name="Dillies M.A."/>
            <person name="Geist"/>
            <person name="L"/>
            <person name="Joublin A."/>
            <person name="Koechler S."/>
            <person name="Lassalle F."/>
            <person name="Marchal M."/>
            <person name="Medigue C."/>
            <person name="Muller D."/>
            <person name="Nesme X."/>
            <person name="Plewniak F."/>
            <person name="Proux C."/>
            <person name="Ramirez-Bahena M.H."/>
            <person name="Schenowitz C."/>
            <person name="Sismeiro O."/>
            <person name="Vallenet D."/>
            <person name="Santini J.M."/>
            <person name="Bertin P.N."/>
        </authorList>
    </citation>
    <scope>NUCLEOTIDE SEQUENCE [LARGE SCALE GENOMIC DNA]</scope>
    <source>
        <strain evidence="1 2">NT-26</strain>
    </source>
</reference>
<evidence type="ECO:0000313" key="1">
    <source>
        <dbReference type="EMBL" id="CCF17988.1"/>
    </source>
</evidence>
<protein>
    <submittedName>
        <fullName evidence="1">Uncharacterized protein</fullName>
    </submittedName>
</protein>